<evidence type="ECO:0000256" key="3">
    <source>
        <dbReference type="ARBA" id="ARBA00022989"/>
    </source>
</evidence>
<protein>
    <submittedName>
        <fullName evidence="5">Uncharacterized protein</fullName>
    </submittedName>
</protein>
<dbReference type="Proteomes" id="UP000075360">
    <property type="component" value="Unassembled WGS sequence"/>
</dbReference>
<comment type="subcellular location">
    <subcellularLocation>
        <location evidence="1">Membrane</location>
        <topology evidence="1">Multi-pass membrane protein</topology>
    </subcellularLocation>
</comment>
<evidence type="ECO:0000313" key="5">
    <source>
        <dbReference type="EMBL" id="KXV61675.1"/>
    </source>
</evidence>
<sequence length="407" mass="43903">MTDRALSPFHRSAMCGMAVGMFMLSYGDRAVLSVSMPLIAHEFNLGAAQTGWVLSSFLWSYVILTFPVSLLVDRYPTRAVGVAALLIWSVAMFMGGLSATLFVFLMSRILLGIGESPTFPLANRIVRQWSQEQHRGVVLTVLVCSSQIGLAFGLLGSGWLSGWTGWRSAFLAYGALSIVMAVCWRSIFPAEAAKRMKWSDGRSLLNLLTQRTFWGLLSPGAAGQYANFLMMSWFPTYLHRTFHLQTFETGLDASICYVVAAVFSVVLGKVAEKISLTFLPKQILAPRRLVVAVLLLGSSVIGILPFLHSVWLVLVCVSVVIGLIMAALGANTALGSDLLVDGTRIGSVTGFGMIFGNGVGFLAPVITGYLVHLTGTFSSAFYLAAFVLVAGATLATLLPRQPLQLTK</sequence>
<dbReference type="Pfam" id="PF07690">
    <property type="entry name" value="MFS_1"/>
    <property type="match status" value="1"/>
</dbReference>
<keyword evidence="4" id="KW-0472">Membrane</keyword>
<dbReference type="InterPro" id="IPR020846">
    <property type="entry name" value="MFS_dom"/>
</dbReference>
<dbReference type="InterPro" id="IPR050382">
    <property type="entry name" value="MFS_Na/Anion_cotransporter"/>
</dbReference>
<name>A0A149U863_9PROT</name>
<dbReference type="Gene3D" id="1.20.1250.20">
    <property type="entry name" value="MFS general substrate transporter like domains"/>
    <property type="match status" value="2"/>
</dbReference>
<dbReference type="PANTHER" id="PTHR11662">
    <property type="entry name" value="SOLUTE CARRIER FAMILY 17"/>
    <property type="match status" value="1"/>
</dbReference>
<dbReference type="PROSITE" id="PS50850">
    <property type="entry name" value="MFS"/>
    <property type="match status" value="1"/>
</dbReference>
<evidence type="ECO:0000256" key="2">
    <source>
        <dbReference type="ARBA" id="ARBA00022692"/>
    </source>
</evidence>
<keyword evidence="2" id="KW-0812">Transmembrane</keyword>
<reference evidence="5 6" key="1">
    <citation type="submission" date="2015-06" db="EMBL/GenBank/DDBJ databases">
        <title>Improved classification and identification of acetic acid bacteria using matrix-assisted laser desorption/ionization time-of-flight mass spectrometry; Gluconobacter nephelii and Gluconobacter uchimurae are later heterotypic synonyms of Gluconobacter japonicus and Gluconobacter oxydans, respectively.</title>
        <authorList>
            <person name="Li L."/>
            <person name="Cleenwerck I."/>
            <person name="De Vuyst L."/>
            <person name="Vandamme P."/>
        </authorList>
    </citation>
    <scope>NUCLEOTIDE SEQUENCE [LARGE SCALE GENOMIC DNA]</scope>
    <source>
        <strain evidence="5 6">LMG 23690</strain>
    </source>
</reference>
<dbReference type="PANTHER" id="PTHR11662:SF399">
    <property type="entry name" value="FI19708P1-RELATED"/>
    <property type="match status" value="1"/>
</dbReference>
<comment type="caution">
    <text evidence="5">The sequence shown here is derived from an EMBL/GenBank/DDBJ whole genome shotgun (WGS) entry which is preliminary data.</text>
</comment>
<evidence type="ECO:0000313" key="6">
    <source>
        <dbReference type="Proteomes" id="UP000075360"/>
    </source>
</evidence>
<dbReference type="GO" id="GO:0022857">
    <property type="term" value="F:transmembrane transporter activity"/>
    <property type="evidence" value="ECO:0007669"/>
    <property type="project" value="InterPro"/>
</dbReference>
<dbReference type="PATRIC" id="fig|446692.4.peg.3927"/>
<dbReference type="SUPFAM" id="SSF103473">
    <property type="entry name" value="MFS general substrate transporter"/>
    <property type="match status" value="1"/>
</dbReference>
<organism evidence="5 6">
    <name type="scientific">Acetobacter senegalensis</name>
    <dbReference type="NCBI Taxonomy" id="446692"/>
    <lineage>
        <taxon>Bacteria</taxon>
        <taxon>Pseudomonadati</taxon>
        <taxon>Pseudomonadota</taxon>
        <taxon>Alphaproteobacteria</taxon>
        <taxon>Acetobacterales</taxon>
        <taxon>Acetobacteraceae</taxon>
        <taxon>Acetobacter</taxon>
    </lineage>
</organism>
<keyword evidence="3" id="KW-1133">Transmembrane helix</keyword>
<dbReference type="GO" id="GO:0016020">
    <property type="term" value="C:membrane"/>
    <property type="evidence" value="ECO:0007669"/>
    <property type="project" value="UniProtKB-SubCell"/>
</dbReference>
<dbReference type="InterPro" id="IPR011701">
    <property type="entry name" value="MFS"/>
</dbReference>
<gene>
    <name evidence="5" type="ORF">AD948_00840</name>
</gene>
<evidence type="ECO:0000256" key="4">
    <source>
        <dbReference type="ARBA" id="ARBA00023136"/>
    </source>
</evidence>
<dbReference type="AlphaFoldDB" id="A0A149U863"/>
<dbReference type="InterPro" id="IPR036259">
    <property type="entry name" value="MFS_trans_sf"/>
</dbReference>
<proteinExistence type="predicted"/>
<dbReference type="EMBL" id="LHZU01000068">
    <property type="protein sequence ID" value="KXV61675.1"/>
    <property type="molecule type" value="Genomic_DNA"/>
</dbReference>
<dbReference type="OrthoDB" id="272777at2"/>
<dbReference type="RefSeq" id="WP_061470292.1">
    <property type="nucleotide sequence ID" value="NZ_JAIMFP010000014.1"/>
</dbReference>
<evidence type="ECO:0000256" key="1">
    <source>
        <dbReference type="ARBA" id="ARBA00004141"/>
    </source>
</evidence>
<accession>A0A149U863</accession>